<keyword evidence="3" id="KW-1185">Reference proteome</keyword>
<feature type="transmembrane region" description="Helical" evidence="1">
    <location>
        <begin position="194"/>
        <end position="209"/>
    </location>
</feature>
<dbReference type="EMBL" id="JAESWC010000001">
    <property type="protein sequence ID" value="MBL4934437.1"/>
    <property type="molecule type" value="Genomic_DNA"/>
</dbReference>
<keyword evidence="1" id="KW-1133">Transmembrane helix</keyword>
<organism evidence="2 3">
    <name type="scientific">Clostridium rhizosphaerae</name>
    <dbReference type="NCBI Taxonomy" id="2803861"/>
    <lineage>
        <taxon>Bacteria</taxon>
        <taxon>Bacillati</taxon>
        <taxon>Bacillota</taxon>
        <taxon>Clostridia</taxon>
        <taxon>Eubacteriales</taxon>
        <taxon>Clostridiaceae</taxon>
        <taxon>Clostridium</taxon>
    </lineage>
</organism>
<comment type="caution">
    <text evidence="2">The sequence shown here is derived from an EMBL/GenBank/DDBJ whole genome shotgun (WGS) entry which is preliminary data.</text>
</comment>
<feature type="transmembrane region" description="Helical" evidence="1">
    <location>
        <begin position="78"/>
        <end position="102"/>
    </location>
</feature>
<feature type="transmembrane region" description="Helical" evidence="1">
    <location>
        <begin position="139"/>
        <end position="159"/>
    </location>
</feature>
<dbReference type="Proteomes" id="UP000632377">
    <property type="component" value="Unassembled WGS sequence"/>
</dbReference>
<protein>
    <recommendedName>
        <fullName evidence="4">Transmembrane protein</fullName>
    </recommendedName>
</protein>
<feature type="transmembrane region" description="Helical" evidence="1">
    <location>
        <begin position="243"/>
        <end position="262"/>
    </location>
</feature>
<reference evidence="2 3" key="1">
    <citation type="submission" date="2021-01" db="EMBL/GenBank/DDBJ databases">
        <title>Genome public.</title>
        <authorList>
            <person name="Liu C."/>
            <person name="Sun Q."/>
        </authorList>
    </citation>
    <scope>NUCLEOTIDE SEQUENCE [LARGE SCALE GENOMIC DNA]</scope>
    <source>
        <strain evidence="2 3">YIM B02515</strain>
    </source>
</reference>
<feature type="transmembrane region" description="Helical" evidence="1">
    <location>
        <begin position="165"/>
        <end position="182"/>
    </location>
</feature>
<feature type="transmembrane region" description="Helical" evidence="1">
    <location>
        <begin position="430"/>
        <end position="448"/>
    </location>
</feature>
<sequence>MFRKYIFIIFVLLAIIIISYVLFKYPRPGVADQGDFNRVMFASGLQLTDEDKNNPNLKRYLDYIITDYKMPDKGVPRMFVGIIGTTVSVFTTIGGIICRILGRQLFSTEYLAGVYCLVYLFSIIMILKYINIKGKVKCIIVCLLTLFIFFDGNYLVWFNSLYGEPAMITTFMLYLSSWMYYIYCKEVLKESEKIFSKIILIFIASLMFIGSKLQVISALPVVSLMFAKLIWDNRNMLTWMKKSILLILLIILVAYPIDISLIHKPLSEDTNYNSVFYGILKDSKNPRQDLIDLGLNTDMVVEAGKNSYSPTKDYVKYIPHTEITEKEFYSRMSNGKLIKFYITHPLRLIQGMEYTAAHSFDTSTYLGKYKRSYSEVPIRKFDRFTTWSSLRLKCTPKKLVFIVLIYIIILASSILIYLRNRLNTEVKAKIQLFWAIFFISILQFPMSYMGNGQADTSKQLYLFNFTFDIIIFASVLWCLNNLIKKKIKL</sequence>
<gene>
    <name evidence="2" type="ORF">JK636_01545</name>
</gene>
<feature type="transmembrane region" description="Helical" evidence="1">
    <location>
        <begin position="460"/>
        <end position="479"/>
    </location>
</feature>
<feature type="transmembrane region" description="Helical" evidence="1">
    <location>
        <begin position="108"/>
        <end position="127"/>
    </location>
</feature>
<feature type="transmembrane region" description="Helical" evidence="1">
    <location>
        <begin position="215"/>
        <end position="231"/>
    </location>
</feature>
<accession>A0ABS1T5N4</accession>
<evidence type="ECO:0008006" key="4">
    <source>
        <dbReference type="Google" id="ProtNLM"/>
    </source>
</evidence>
<evidence type="ECO:0000313" key="2">
    <source>
        <dbReference type="EMBL" id="MBL4934437.1"/>
    </source>
</evidence>
<keyword evidence="1" id="KW-0472">Membrane</keyword>
<proteinExistence type="predicted"/>
<keyword evidence="1" id="KW-0812">Transmembrane</keyword>
<feature type="transmembrane region" description="Helical" evidence="1">
    <location>
        <begin position="6"/>
        <end position="23"/>
    </location>
</feature>
<name>A0ABS1T5N4_9CLOT</name>
<feature type="transmembrane region" description="Helical" evidence="1">
    <location>
        <begin position="399"/>
        <end position="418"/>
    </location>
</feature>
<evidence type="ECO:0000313" key="3">
    <source>
        <dbReference type="Proteomes" id="UP000632377"/>
    </source>
</evidence>
<evidence type="ECO:0000256" key="1">
    <source>
        <dbReference type="SAM" id="Phobius"/>
    </source>
</evidence>